<dbReference type="EMBL" id="EU197055">
    <property type="protein sequence ID" value="ABY63101.1"/>
    <property type="molecule type" value="Genomic_DNA"/>
</dbReference>
<accession>B3FJD5</accession>
<proteinExistence type="predicted"/>
<evidence type="ECO:0000313" key="2">
    <source>
        <dbReference type="EMBL" id="ABY63101.1"/>
    </source>
</evidence>
<organismHost>
    <name type="scientific">Pseudomonas chlororaphis</name>
    <dbReference type="NCBI Taxonomy" id="587753"/>
</organismHost>
<organism evidence="2 3">
    <name type="scientific">Pseudomonas phage 201phi2-1</name>
    <name type="common">Pseudomonas chlororaphis phage 201phi2-1</name>
    <dbReference type="NCBI Taxonomy" id="198110"/>
    <lineage>
        <taxon>Viruses</taxon>
        <taxon>Duplodnaviria</taxon>
        <taxon>Heunggongvirae</taxon>
        <taxon>Uroviricota</taxon>
        <taxon>Caudoviricetes</taxon>
        <taxon>Chimalliviridae</taxon>
        <taxon>Serwervirus</taxon>
        <taxon>Serwervirus 201phi21</taxon>
    </lineage>
</organism>
<dbReference type="Proteomes" id="UP000002421">
    <property type="component" value="Segment"/>
</dbReference>
<evidence type="ECO:0000256" key="1">
    <source>
        <dbReference type="SAM" id="Coils"/>
    </source>
</evidence>
<dbReference type="RefSeq" id="YP_001956996.1">
    <property type="nucleotide sequence ID" value="NC_010821.1"/>
</dbReference>
<keyword evidence="3" id="KW-1185">Reference proteome</keyword>
<dbReference type="SUPFAM" id="SSF64484">
    <property type="entry name" value="beta and beta-prime subunits of DNA dependent RNA-polymerase"/>
    <property type="match status" value="1"/>
</dbReference>
<protein>
    <submittedName>
        <fullName evidence="2">Putative RNA polymerase beta subunit</fullName>
    </submittedName>
</protein>
<dbReference type="KEGG" id="vg:6372271"/>
<gene>
    <name evidence="2" type="ORF">201phi2-1p273/274</name>
</gene>
<keyword evidence="1" id="KW-0175">Coiled coil</keyword>
<evidence type="ECO:0000313" key="3">
    <source>
        <dbReference type="Proteomes" id="UP000002421"/>
    </source>
</evidence>
<name>B3FJD5_BP201</name>
<feature type="coiled-coil region" evidence="1">
    <location>
        <begin position="1359"/>
        <end position="1386"/>
    </location>
</feature>
<reference evidence="2 3" key="1">
    <citation type="journal article" date="2008" name="Virology">
        <title>Characterization of Pseudomonas chlororaphis myovirus 201varphi2-1 via genomic sequencing, mass spectrometry, and electron microscopy.</title>
        <authorList>
            <person name="Thomas J.A."/>
            <person name="Rolando M.R."/>
            <person name="Carroll C.A."/>
            <person name="Shen P.S."/>
            <person name="Belnap D.M."/>
            <person name="Weintraub S.T."/>
            <person name="Serwer P."/>
            <person name="Hardies S.C."/>
        </authorList>
    </citation>
    <scope>NUCLEOTIDE SEQUENCE</scope>
</reference>
<sequence>MRLKIDQFLRSFGLRQAAELQSPRLHAIGKFDFPMETVYHFHADNQAVLGPSQVDPIIAKLKGKVFLEQITELKSEVGNPKRTSVLPPTLINDFRRQNRFFKPLRRDESVKLNQQNVALFNYNLLNPLYRYIASYKANYYRWVNDTATFWDGVQDACTRFPTWNHFIELHVPESMPTMAQFKMFETSQTQNLLETFRTGELMDLFDLYRFLGPDRKTSFVSKVDKKYFPQINFFIRVQGSFFVINLGKLDEWREQTEEEKEADKLKLLEDAVTFETYQDADGNYETYEEKRNLSDMGISERLTYGFETYVDEFGMEAYFKPELIQRRFVSLMTTLVEYAAGNDQLIENDANVQANAMIEAEAEESDEPVIVVNEDEEEFSEEEEPVEIKAKQVSVDLDIEEPEVVTPPLSKVYRSFDLDILQVTFEPPPELDLERTTLNIENDELSGVAAKTLKVEQARPATIIDQEFTTGDKMLDGVAKRAFRLAKVGMISERTFEMAIDDAQRYEEMPDPFGSGLTVKEAMQYAKEDFEVPAHEFPDKTTIMDKSMLRSVHKSMMRKYIKTLLPKDILQSIMAIQRQGVAVTDIKIQENEDAMNHTQTFTVTVKPVRGMASQLNFTIPVIDKDGRFLSNGVTYRQRVQRADIPIRKVSPTRVALTSYTNKTFVMRSPRAEHAFDVWLTRQIDTKARDATNPIVTNQKYIELDLSEYHLPRVYSAMAGKFASIDNGANHLYFNYPNRAKYFKEKFNIDPEFNERDGYVMVGVREGHAILLDKAGIFYLKEGNELEPMGTLLDMTGINAAKAPLEAVDVKISGKDIPIGFVLGYQLGLTNLLDLLGVSYQAHSRGKSIVVTGDDYTLAFNDEILVFPRDDYRSMLVLGGLRRYHKVLRNYSRYDFDKKDVYHRVLIEQDMGNRFIREIDFLFEAFVDPITEGMLIEMGEPTDFQGLLFRSVELLMEDWSPGEVDGQYMRYRGYERIAGQIFSSLSKAIKRYNAREGSTDVKVILDRHEVWTKLNDPTVATIEDSNPIANLREQEAMTYRGDGGRAAVSMVARTRIYGESDLGVVSESTVDSGDVGIIAYMTPDANFTSMRGLTRLYDPSKDGKSKLLSTSALLGVGIAHDDMKRIGFASIQQQQGLYADGYDLSPVRTGYEQVVGQRTSSIFATAAEQDGQVVALDKHGITVQYADGEVESMPLGTIHGSAAGVVYPHELVTKFKKGDKFKRGDTITYNRKYFKEDRYNPDQVSLMPGVIGVVAFDDNLDTLEDGSVVSESIAKKLNTQTTDVKNVIVRFDQHVSELVQPGDHLDLSSILCIIEDPETAAGSLFDDASIETLKRLSSSTPTAKVVGTVSKIECFYHGDIEDMSDNLRELAEASDKARAEIAQQTGRNAYSGEVDSSFRIKGQILEPDSMVIRIYIDHDIPFGTGDKAVLCNQMKTVISRVMTGTNTLEDGTPIDIIFGNTSVEERMVMSPKLIATTSILLKALSKRVAGVYRGTVNAKAK</sequence>